<protein>
    <submittedName>
        <fullName evidence="1">Uncharacterized protein</fullName>
    </submittedName>
</protein>
<evidence type="ECO:0000313" key="2">
    <source>
        <dbReference type="Proteomes" id="UP001189429"/>
    </source>
</evidence>
<keyword evidence="2" id="KW-1185">Reference proteome</keyword>
<sequence length="420" mass="46892">MSPWGSGLHCGSPWGQGRCNAELGLAYTQILLIIMFPSIYGAWSGGEVGSDFAHYLSYPDPTFAPDTFDWRAGKVSWEQQPHAIGVETWREKAKGEQSPNYAIWMSSYVCCADAGPDLAGASARILKDTEDVLGCWIFLTFCLQHQLHFMAKRQLRRLGQYFGNVAKMSKVRRAPPNASNFCTTWFSLFGKERGDTVAKKMPPRVLAGRFGCMHSVESFYIACGMKEASQVYYEVLTGKKPVNMIKKRLDVLDVDEETESYDEKMGGWSRDAGLAASARHWTVMHMAHAAHDPAMNMVNWQDPSRWDPVWKHRTAVPIYEAASECVLLALEGATDFYVRIGVLVGKLQSQISWIVCSPARARCPRRAGVAPELLDILGDEVIHGTTIRKSAYLLRTVWEDCVATGGIIPQAPERLRGIFK</sequence>
<dbReference type="Proteomes" id="UP001189429">
    <property type="component" value="Unassembled WGS sequence"/>
</dbReference>
<comment type="caution">
    <text evidence="1">The sequence shown here is derived from an EMBL/GenBank/DDBJ whole genome shotgun (WGS) entry which is preliminary data.</text>
</comment>
<name>A0ABN9VCY5_9DINO</name>
<reference evidence="1" key="1">
    <citation type="submission" date="2023-10" db="EMBL/GenBank/DDBJ databases">
        <authorList>
            <person name="Chen Y."/>
            <person name="Shah S."/>
            <person name="Dougan E. K."/>
            <person name="Thang M."/>
            <person name="Chan C."/>
        </authorList>
    </citation>
    <scope>NUCLEOTIDE SEQUENCE [LARGE SCALE GENOMIC DNA]</scope>
</reference>
<proteinExistence type="predicted"/>
<evidence type="ECO:0000313" key="1">
    <source>
        <dbReference type="EMBL" id="CAK0869401.1"/>
    </source>
</evidence>
<organism evidence="1 2">
    <name type="scientific">Prorocentrum cordatum</name>
    <dbReference type="NCBI Taxonomy" id="2364126"/>
    <lineage>
        <taxon>Eukaryota</taxon>
        <taxon>Sar</taxon>
        <taxon>Alveolata</taxon>
        <taxon>Dinophyceae</taxon>
        <taxon>Prorocentrales</taxon>
        <taxon>Prorocentraceae</taxon>
        <taxon>Prorocentrum</taxon>
    </lineage>
</organism>
<gene>
    <name evidence="1" type="ORF">PCOR1329_LOCUS55758</name>
</gene>
<dbReference type="EMBL" id="CAUYUJ010016845">
    <property type="protein sequence ID" value="CAK0869401.1"/>
    <property type="molecule type" value="Genomic_DNA"/>
</dbReference>
<accession>A0ABN9VCY5</accession>